<dbReference type="Gene3D" id="3.40.50.11960">
    <property type="match status" value="1"/>
</dbReference>
<dbReference type="STRING" id="264951.A0A443HLH0"/>
<evidence type="ECO:0000313" key="2">
    <source>
        <dbReference type="EMBL" id="RWQ92646.1"/>
    </source>
</evidence>
<dbReference type="PANTHER" id="PTHR28043:SF1">
    <property type="entry name" value="INCREASED RECOMBINATION CENTERS PROTEIN 6"/>
    <property type="match status" value="1"/>
</dbReference>
<comment type="caution">
    <text evidence="2">The sequence shown here is derived from an EMBL/GenBank/DDBJ whole genome shotgun (WGS) entry which is preliminary data.</text>
</comment>
<feature type="compositionally biased region" description="Basic and acidic residues" evidence="1">
    <location>
        <begin position="244"/>
        <end position="265"/>
    </location>
</feature>
<feature type="region of interest" description="Disordered" evidence="1">
    <location>
        <begin position="41"/>
        <end position="92"/>
    </location>
</feature>
<organism evidence="2 3">
    <name type="scientific">Byssochlamys spectabilis</name>
    <name type="common">Paecilomyces variotii</name>
    <dbReference type="NCBI Taxonomy" id="264951"/>
    <lineage>
        <taxon>Eukaryota</taxon>
        <taxon>Fungi</taxon>
        <taxon>Dikarya</taxon>
        <taxon>Ascomycota</taxon>
        <taxon>Pezizomycotina</taxon>
        <taxon>Eurotiomycetes</taxon>
        <taxon>Eurotiomycetidae</taxon>
        <taxon>Eurotiales</taxon>
        <taxon>Thermoascaceae</taxon>
        <taxon>Paecilomyces</taxon>
    </lineage>
</organism>
<feature type="compositionally biased region" description="Low complexity" evidence="1">
    <location>
        <begin position="43"/>
        <end position="62"/>
    </location>
</feature>
<accession>A0A443HLH0</accession>
<dbReference type="GO" id="GO:0016192">
    <property type="term" value="P:vesicle-mediated transport"/>
    <property type="evidence" value="ECO:0007669"/>
    <property type="project" value="InterPro"/>
</dbReference>
<dbReference type="Proteomes" id="UP000283841">
    <property type="component" value="Unassembled WGS sequence"/>
</dbReference>
<proteinExistence type="predicted"/>
<dbReference type="AlphaFoldDB" id="A0A443HLH0"/>
<dbReference type="VEuPathDB" id="FungiDB:C8Q69DRAFT_85371"/>
<dbReference type="EMBL" id="RCNU01000012">
    <property type="protein sequence ID" value="RWQ92646.1"/>
    <property type="molecule type" value="Genomic_DNA"/>
</dbReference>
<dbReference type="GO" id="GO:0030674">
    <property type="term" value="F:protein-macromolecule adaptor activity"/>
    <property type="evidence" value="ECO:0007669"/>
    <property type="project" value="TreeGrafter"/>
</dbReference>
<gene>
    <name evidence="2" type="ORF">C8Q69DRAFT_85371</name>
</gene>
<feature type="compositionally biased region" description="Basic and acidic residues" evidence="1">
    <location>
        <begin position="66"/>
        <end position="75"/>
    </location>
</feature>
<dbReference type="GeneID" id="39603392"/>
<dbReference type="InterPro" id="IPR034627">
    <property type="entry name" value="Irc6"/>
</dbReference>
<keyword evidence="3" id="KW-1185">Reference proteome</keyword>
<reference evidence="2 3" key="1">
    <citation type="journal article" date="2018" name="Front. Microbiol.">
        <title>Genomic and genetic insights into a cosmopolitan fungus, Paecilomyces variotii (Eurotiales).</title>
        <authorList>
            <person name="Urquhart A.S."/>
            <person name="Mondo S.J."/>
            <person name="Makela M.R."/>
            <person name="Hane J.K."/>
            <person name="Wiebenga A."/>
            <person name="He G."/>
            <person name="Mihaltcheva S."/>
            <person name="Pangilinan J."/>
            <person name="Lipzen A."/>
            <person name="Barry K."/>
            <person name="de Vries R.P."/>
            <person name="Grigoriev I.V."/>
            <person name="Idnurm A."/>
        </authorList>
    </citation>
    <scope>NUCLEOTIDE SEQUENCE [LARGE SCALE GENOMIC DNA]</scope>
    <source>
        <strain evidence="2 3">CBS 101075</strain>
    </source>
</reference>
<name>A0A443HLH0_BYSSP</name>
<dbReference type="PANTHER" id="PTHR28043">
    <property type="entry name" value="INCREASED RECOMBINATION CENTERS PROTEIN 6"/>
    <property type="match status" value="1"/>
</dbReference>
<protein>
    <submittedName>
        <fullName evidence="2">Alpha and gamma adaptin binding protein p34-domain-containing protein</fullName>
    </submittedName>
</protein>
<evidence type="ECO:0000256" key="1">
    <source>
        <dbReference type="SAM" id="MobiDB-lite"/>
    </source>
</evidence>
<feature type="region of interest" description="Disordered" evidence="1">
    <location>
        <begin position="370"/>
        <end position="393"/>
    </location>
</feature>
<sequence>MPTVAGEKSAKDVKNISNPRRLLILSPASHAQSTIPSLLHSLTGVPVSTPPQTTTSATTESSNDLGEGKEKEKKNNNNNEEEGQATVTATTTTTTTTTTFAGYTTHAPFRIQTKYYTAEVPIWVDEVPLLLTTDSSPSNASSENASTYPTSTRWKDEFLGADARVVRDAIGAVVLCVRNPEALSSAIPEEAVPADERDGVDEEVRALKDLIKVVGEVKGQIEEERGGMGEVPTLLVLASSSSSGKEKEKGKERMRTGGDEVGEPKEEQRFGVGWWEDELYDMGVMEFEVVEWDPKNKEEENGPVRRNPYGELEGIPRIKEVLEATDWSASSYDQEGSDDNNSEAGFDFEVNELGREMMGLRFAIENGGGDGDDFGSETDNNFNGFDDDDDDEDREMKVEALETLMIRMQAIKDMSAELPEHERKSFAAKAVRDIMKEL</sequence>
<feature type="region of interest" description="Disordered" evidence="1">
    <location>
        <begin position="240"/>
        <end position="265"/>
    </location>
</feature>
<evidence type="ECO:0000313" key="3">
    <source>
        <dbReference type="Proteomes" id="UP000283841"/>
    </source>
</evidence>
<dbReference type="RefSeq" id="XP_028482291.1">
    <property type="nucleotide sequence ID" value="XM_028634115.1"/>
</dbReference>
<dbReference type="Pfam" id="PF10199">
    <property type="entry name" value="Adaptin_binding"/>
    <property type="match status" value="1"/>
</dbReference>